<dbReference type="InterPro" id="IPR036890">
    <property type="entry name" value="HATPase_C_sf"/>
</dbReference>
<keyword evidence="4" id="KW-0812">Transmembrane</keyword>
<comment type="caution">
    <text evidence="6">The sequence shown here is derived from an EMBL/GenBank/DDBJ whole genome shotgun (WGS) entry which is preliminary data.</text>
</comment>
<accession>A0ABN2K5V7</accession>
<keyword evidence="4" id="KW-1133">Transmembrane helix</keyword>
<feature type="transmembrane region" description="Helical" evidence="4">
    <location>
        <begin position="132"/>
        <end position="151"/>
    </location>
</feature>
<keyword evidence="2" id="KW-0418">Kinase</keyword>
<sequence>MARPAPSRKGVSMKRIQKERDRLLRRLARICGMTGAVGGLLCVLVPGTATGIQFAAAALLCVAAGALVFLHTEHGGAPTALGVVGASAALIAVLATSPVLDPVALTAVSVTASVTAPSVAITLVVRRRGPSLVFALAAVIVATLLVFFGVGGHPIPVVLISTIAGWAAAASLALALNAAISRAAARIEEVGRAHQAERLASELEARQRQDARVLHDTVLATLSLLAHSGVGVGVGALRQQAGDDARLLKQLRLGASLDTASDAIFSPDSDEDILGTTFESVRQRFARMGLDVNWHGAGQLALPRETLDALLGALGECLENVRRHSGVNEADVTVTDDERTVRAMVTDAGNGFEPETVSSGRLGYAESVVGRLSTVGGRARVFSSPGSGTTVMLEVPKP</sequence>
<feature type="transmembrane region" description="Helical" evidence="4">
    <location>
        <begin position="52"/>
        <end position="70"/>
    </location>
</feature>
<evidence type="ECO:0000259" key="5">
    <source>
        <dbReference type="Pfam" id="PF02518"/>
    </source>
</evidence>
<evidence type="ECO:0000256" key="2">
    <source>
        <dbReference type="ARBA" id="ARBA00022777"/>
    </source>
</evidence>
<feature type="transmembrane region" description="Helical" evidence="4">
    <location>
        <begin position="27"/>
        <end position="46"/>
    </location>
</feature>
<dbReference type="Gene3D" id="3.30.565.10">
    <property type="entry name" value="Histidine kinase-like ATPase, C-terminal domain"/>
    <property type="match status" value="1"/>
</dbReference>
<dbReference type="Pfam" id="PF02518">
    <property type="entry name" value="HATPase_c"/>
    <property type="match status" value="1"/>
</dbReference>
<keyword evidence="1" id="KW-0808">Transferase</keyword>
<proteinExistence type="predicted"/>
<dbReference type="SUPFAM" id="SSF55874">
    <property type="entry name" value="ATPase domain of HSP90 chaperone/DNA topoisomerase II/histidine kinase"/>
    <property type="match status" value="1"/>
</dbReference>
<dbReference type="EMBL" id="BAAANH010000001">
    <property type="protein sequence ID" value="GAA1748940.1"/>
    <property type="molecule type" value="Genomic_DNA"/>
</dbReference>
<evidence type="ECO:0000256" key="4">
    <source>
        <dbReference type="SAM" id="Phobius"/>
    </source>
</evidence>
<keyword evidence="3" id="KW-0902">Two-component regulatory system</keyword>
<feature type="transmembrane region" description="Helical" evidence="4">
    <location>
        <begin position="103"/>
        <end position="125"/>
    </location>
</feature>
<name>A0ABN2K5V7_9MICO</name>
<protein>
    <recommendedName>
        <fullName evidence="5">Histidine kinase/HSP90-like ATPase domain-containing protein</fullName>
    </recommendedName>
</protein>
<evidence type="ECO:0000313" key="6">
    <source>
        <dbReference type="EMBL" id="GAA1748940.1"/>
    </source>
</evidence>
<dbReference type="InterPro" id="IPR003594">
    <property type="entry name" value="HATPase_dom"/>
</dbReference>
<organism evidence="6 7">
    <name type="scientific">Agromyces humatus</name>
    <dbReference type="NCBI Taxonomy" id="279573"/>
    <lineage>
        <taxon>Bacteria</taxon>
        <taxon>Bacillati</taxon>
        <taxon>Actinomycetota</taxon>
        <taxon>Actinomycetes</taxon>
        <taxon>Micrococcales</taxon>
        <taxon>Microbacteriaceae</taxon>
        <taxon>Agromyces</taxon>
    </lineage>
</organism>
<feature type="domain" description="Histidine kinase/HSP90-like ATPase" evidence="5">
    <location>
        <begin position="310"/>
        <end position="397"/>
    </location>
</feature>
<feature type="transmembrane region" description="Helical" evidence="4">
    <location>
        <begin position="157"/>
        <end position="176"/>
    </location>
</feature>
<reference evidence="6 7" key="1">
    <citation type="journal article" date="2019" name="Int. J. Syst. Evol. Microbiol.">
        <title>The Global Catalogue of Microorganisms (GCM) 10K type strain sequencing project: providing services to taxonomists for standard genome sequencing and annotation.</title>
        <authorList>
            <consortium name="The Broad Institute Genomics Platform"/>
            <consortium name="The Broad Institute Genome Sequencing Center for Infectious Disease"/>
            <person name="Wu L."/>
            <person name="Ma J."/>
        </authorList>
    </citation>
    <scope>NUCLEOTIDE SEQUENCE [LARGE SCALE GENOMIC DNA]</scope>
    <source>
        <strain evidence="6 7">JCM 14319</strain>
    </source>
</reference>
<dbReference type="PANTHER" id="PTHR24421">
    <property type="entry name" value="NITRATE/NITRITE SENSOR PROTEIN NARX-RELATED"/>
    <property type="match status" value="1"/>
</dbReference>
<dbReference type="InterPro" id="IPR050482">
    <property type="entry name" value="Sensor_HK_TwoCompSys"/>
</dbReference>
<evidence type="ECO:0000256" key="3">
    <source>
        <dbReference type="ARBA" id="ARBA00023012"/>
    </source>
</evidence>
<gene>
    <name evidence="6" type="ORF">GCM10009747_02620</name>
</gene>
<evidence type="ECO:0000313" key="7">
    <source>
        <dbReference type="Proteomes" id="UP001500506"/>
    </source>
</evidence>
<feature type="transmembrane region" description="Helical" evidence="4">
    <location>
        <begin position="77"/>
        <end position="97"/>
    </location>
</feature>
<dbReference type="Proteomes" id="UP001500506">
    <property type="component" value="Unassembled WGS sequence"/>
</dbReference>
<keyword evidence="7" id="KW-1185">Reference proteome</keyword>
<dbReference type="PANTHER" id="PTHR24421:SF61">
    <property type="entry name" value="OXYGEN SENSOR HISTIDINE KINASE NREB"/>
    <property type="match status" value="1"/>
</dbReference>
<evidence type="ECO:0000256" key="1">
    <source>
        <dbReference type="ARBA" id="ARBA00022679"/>
    </source>
</evidence>
<keyword evidence="4" id="KW-0472">Membrane</keyword>